<proteinExistence type="predicted"/>
<reference evidence="1 2" key="1">
    <citation type="journal article" date="2020" name="Microb. Ecol.">
        <title>Ecogenomics of the Marine Benthic Filamentous Cyanobacterium Adonisia.</title>
        <authorList>
            <person name="Walter J.M."/>
            <person name="Coutinho F.H."/>
            <person name="Leomil L."/>
            <person name="Hargreaves P.I."/>
            <person name="Campeao M.E."/>
            <person name="Vieira V.V."/>
            <person name="Silva B.S."/>
            <person name="Fistarol G.O."/>
            <person name="Salomon P.S."/>
            <person name="Sawabe T."/>
            <person name="Mino S."/>
            <person name="Hosokawa M."/>
            <person name="Miyashita H."/>
            <person name="Maruyama F."/>
            <person name="van Verk M.C."/>
            <person name="Dutilh B.E."/>
            <person name="Thompson C.C."/>
            <person name="Thompson F.L."/>
        </authorList>
    </citation>
    <scope>NUCLEOTIDE SEQUENCE [LARGE SCALE GENOMIC DNA]</scope>
    <source>
        <strain evidence="1 2">CCMR0081</strain>
    </source>
</reference>
<sequence>MKDFYVRRDDSPVDSLVNLAETNKLLGEMYLAWAHQQEPNADIKAKEFLTASLSLYQELDISSKATEVEQLLTQ</sequence>
<organism evidence="1 2">
    <name type="scientific">Adonisia turfae CCMR0081</name>
    <dbReference type="NCBI Taxonomy" id="2292702"/>
    <lineage>
        <taxon>Bacteria</taxon>
        <taxon>Bacillati</taxon>
        <taxon>Cyanobacteriota</taxon>
        <taxon>Adonisia</taxon>
        <taxon>Adonisia turfae</taxon>
    </lineage>
</organism>
<evidence type="ECO:0000313" key="2">
    <source>
        <dbReference type="Proteomes" id="UP000481033"/>
    </source>
</evidence>
<dbReference type="EMBL" id="QXHD01000004">
    <property type="protein sequence ID" value="NEZ60838.1"/>
    <property type="molecule type" value="Genomic_DNA"/>
</dbReference>
<protein>
    <submittedName>
        <fullName evidence="1">Uncharacterized protein</fullName>
    </submittedName>
</protein>
<name>A0A6M0RX63_9CYAN</name>
<accession>A0A6M0RX63</accession>
<gene>
    <name evidence="1" type="ORF">DXZ20_35425</name>
</gene>
<dbReference type="Proteomes" id="UP000481033">
    <property type="component" value="Unassembled WGS sequence"/>
</dbReference>
<comment type="caution">
    <text evidence="1">The sequence shown here is derived from an EMBL/GenBank/DDBJ whole genome shotgun (WGS) entry which is preliminary data.</text>
</comment>
<dbReference type="RefSeq" id="WP_163703158.1">
    <property type="nucleotide sequence ID" value="NZ_QXHD01000004.1"/>
</dbReference>
<keyword evidence="2" id="KW-1185">Reference proteome</keyword>
<dbReference type="AlphaFoldDB" id="A0A6M0RX63"/>
<evidence type="ECO:0000313" key="1">
    <source>
        <dbReference type="EMBL" id="NEZ60838.1"/>
    </source>
</evidence>